<dbReference type="OrthoDB" id="407630at2759"/>
<name>A0A8B8A087_ACAPL</name>
<sequence length="184" mass="21607">MFEIVINHVYKFPFDLVVRTHFTKYPTSKEQNVICMKTVEERIDEEKDVEYKRRIATCRNVLPSIFKKIQLLNEDAVYLEEETWHDRKYKHLIVKSHSLTWNKYADTWEESEFSICPQNSNWTQLKQKGGLRIKGFGILGGMIEMFLHGFANKGGWKAIRIMEELMTESTSVKNSVHSVGSSRL</sequence>
<feature type="domain" description="PRELI/MSF1" evidence="1">
    <location>
        <begin position="1"/>
        <end position="174"/>
    </location>
</feature>
<dbReference type="Pfam" id="PF04707">
    <property type="entry name" value="PRELI"/>
    <property type="match status" value="1"/>
</dbReference>
<dbReference type="GeneID" id="110990469"/>
<dbReference type="KEGG" id="aplc:110990469"/>
<dbReference type="PROSITE" id="PS50904">
    <property type="entry name" value="PRELI_MSF1"/>
    <property type="match status" value="1"/>
</dbReference>
<evidence type="ECO:0000313" key="3">
    <source>
        <dbReference type="RefSeq" id="XP_022111173.1"/>
    </source>
</evidence>
<dbReference type="InterPro" id="IPR006797">
    <property type="entry name" value="PRELI/MSF1_dom"/>
</dbReference>
<dbReference type="PANTHER" id="PTHR11158">
    <property type="entry name" value="MSF1/PX19 RELATED"/>
    <property type="match status" value="1"/>
</dbReference>
<evidence type="ECO:0000313" key="2">
    <source>
        <dbReference type="Proteomes" id="UP000694845"/>
    </source>
</evidence>
<gene>
    <name evidence="3" type="primary">LOC110990469</name>
</gene>
<dbReference type="Proteomes" id="UP000694845">
    <property type="component" value="Unplaced"/>
</dbReference>
<reference evidence="3" key="1">
    <citation type="submission" date="2025-08" db="UniProtKB">
        <authorList>
            <consortium name="RefSeq"/>
        </authorList>
    </citation>
    <scope>IDENTIFICATION</scope>
</reference>
<dbReference type="InterPro" id="IPR037365">
    <property type="entry name" value="Slowmo/Ups"/>
</dbReference>
<proteinExistence type="predicted"/>
<keyword evidence="2" id="KW-1185">Reference proteome</keyword>
<accession>A0A8B8A087</accession>
<dbReference type="RefSeq" id="XP_022111173.1">
    <property type="nucleotide sequence ID" value="XM_022255481.1"/>
</dbReference>
<dbReference type="OMA" id="CRNVVPE"/>
<protein>
    <submittedName>
        <fullName evidence="3">PRELI domain-containing protein 2-like isoform X1</fullName>
    </submittedName>
</protein>
<dbReference type="GO" id="GO:0005758">
    <property type="term" value="C:mitochondrial intermembrane space"/>
    <property type="evidence" value="ECO:0007669"/>
    <property type="project" value="InterPro"/>
</dbReference>
<evidence type="ECO:0000259" key="1">
    <source>
        <dbReference type="PROSITE" id="PS50904"/>
    </source>
</evidence>
<organism evidence="2 3">
    <name type="scientific">Acanthaster planci</name>
    <name type="common">Crown-of-thorns starfish</name>
    <dbReference type="NCBI Taxonomy" id="133434"/>
    <lineage>
        <taxon>Eukaryota</taxon>
        <taxon>Metazoa</taxon>
        <taxon>Echinodermata</taxon>
        <taxon>Eleutherozoa</taxon>
        <taxon>Asterozoa</taxon>
        <taxon>Asteroidea</taxon>
        <taxon>Valvatacea</taxon>
        <taxon>Valvatida</taxon>
        <taxon>Acanthasteridae</taxon>
        <taxon>Acanthaster</taxon>
    </lineage>
</organism>
<dbReference type="AlphaFoldDB" id="A0A8B8A087"/>